<dbReference type="InterPro" id="IPR029063">
    <property type="entry name" value="SAM-dependent_MTases_sf"/>
</dbReference>
<evidence type="ECO:0000256" key="5">
    <source>
        <dbReference type="ARBA" id="ARBA00022691"/>
    </source>
</evidence>
<feature type="binding site" evidence="9">
    <location>
        <position position="125"/>
    </location>
    <ligand>
        <name>S-adenosyl-L-methionine</name>
        <dbReference type="ChEBI" id="CHEBI:59789"/>
    </ligand>
</feature>
<dbReference type="EC" id="2.1.1.-" evidence="10"/>
<comment type="caution">
    <text evidence="13">The sequence shown here is derived from an EMBL/GenBank/DDBJ whole genome shotgun (WGS) entry which is preliminary data.</text>
</comment>
<feature type="binding site" evidence="9">
    <location>
        <position position="76"/>
    </location>
    <ligand>
        <name>S-adenosyl-L-methionine</name>
        <dbReference type="ChEBI" id="CHEBI:59789"/>
    </ligand>
</feature>
<evidence type="ECO:0000256" key="11">
    <source>
        <dbReference type="SAM" id="MobiDB-lite"/>
    </source>
</evidence>
<keyword evidence="6 9" id="KW-0694">RNA-binding</keyword>
<dbReference type="CDD" id="cd02440">
    <property type="entry name" value="AdoMet_MTases"/>
    <property type="match status" value="1"/>
</dbReference>
<name>A0AAW0BUX0_9AGAR</name>
<feature type="binding site" evidence="9">
    <location>
        <position position="49"/>
    </location>
    <ligand>
        <name>S-adenosyl-L-methionine</name>
        <dbReference type="ChEBI" id="CHEBI:59789"/>
    </ligand>
</feature>
<reference evidence="13 14" key="1">
    <citation type="journal article" date="2024" name="J Genomics">
        <title>Draft genome sequencing and assembly of Favolaschia claudopus CIRM-BRFM 2984 isolated from oak limbs.</title>
        <authorList>
            <person name="Navarro D."/>
            <person name="Drula E."/>
            <person name="Chaduli D."/>
            <person name="Cazenave R."/>
            <person name="Ahrendt S."/>
            <person name="Wang J."/>
            <person name="Lipzen A."/>
            <person name="Daum C."/>
            <person name="Barry K."/>
            <person name="Grigoriev I.V."/>
            <person name="Favel A."/>
            <person name="Rosso M.N."/>
            <person name="Martin F."/>
        </authorList>
    </citation>
    <scope>NUCLEOTIDE SEQUENCE [LARGE SCALE GENOMIC DNA]</scope>
    <source>
        <strain evidence="13 14">CIRM-BRFM 2984</strain>
    </source>
</reference>
<dbReference type="PROSITE" id="PS51689">
    <property type="entry name" value="SAM_RNA_A_N6_MT"/>
    <property type="match status" value="1"/>
</dbReference>
<evidence type="ECO:0000256" key="7">
    <source>
        <dbReference type="ARBA" id="ARBA00049478"/>
    </source>
</evidence>
<gene>
    <name evidence="13" type="ORF">R3P38DRAFT_2929447</name>
</gene>
<evidence type="ECO:0000256" key="8">
    <source>
        <dbReference type="ARBA" id="ARBA00061109"/>
    </source>
</evidence>
<keyword evidence="14" id="KW-1185">Reference proteome</keyword>
<dbReference type="GO" id="GO:0003723">
    <property type="term" value="F:RNA binding"/>
    <property type="evidence" value="ECO:0007669"/>
    <property type="project" value="UniProtKB-UniRule"/>
</dbReference>
<feature type="domain" description="Ribosomal RNA adenine methylase transferase N-terminal" evidence="12">
    <location>
        <begin position="56"/>
        <end position="225"/>
    </location>
</feature>
<dbReference type="PROSITE" id="PS01131">
    <property type="entry name" value="RRNA_A_DIMETH"/>
    <property type="match status" value="1"/>
</dbReference>
<keyword evidence="2 10" id="KW-0698">rRNA processing</keyword>
<comment type="similarity">
    <text evidence="8 9 10">Belongs to the class I-like SAM-binding methyltransferase superfamily. rRNA adenine N(6)-methyltransferase family.</text>
</comment>
<dbReference type="FunFam" id="3.40.50.150:FF:000007">
    <property type="entry name" value="rRNA adenine N(6)-methyltransferase"/>
    <property type="match status" value="1"/>
</dbReference>
<evidence type="ECO:0000256" key="4">
    <source>
        <dbReference type="ARBA" id="ARBA00022679"/>
    </source>
</evidence>
<evidence type="ECO:0000256" key="1">
    <source>
        <dbReference type="ARBA" id="ARBA00002977"/>
    </source>
</evidence>
<dbReference type="Gene3D" id="3.40.50.150">
    <property type="entry name" value="Vaccinia Virus protein VP39"/>
    <property type="match status" value="1"/>
</dbReference>
<dbReference type="NCBIfam" id="TIGR00755">
    <property type="entry name" value="ksgA"/>
    <property type="match status" value="1"/>
</dbReference>
<dbReference type="EMBL" id="JAWWNJ010000025">
    <property type="protein sequence ID" value="KAK7030600.1"/>
    <property type="molecule type" value="Genomic_DNA"/>
</dbReference>
<evidence type="ECO:0000313" key="14">
    <source>
        <dbReference type="Proteomes" id="UP001362999"/>
    </source>
</evidence>
<evidence type="ECO:0000256" key="9">
    <source>
        <dbReference type="PROSITE-ProRule" id="PRU01026"/>
    </source>
</evidence>
<dbReference type="SMART" id="SM00650">
    <property type="entry name" value="rADc"/>
    <property type="match status" value="1"/>
</dbReference>
<evidence type="ECO:0000256" key="2">
    <source>
        <dbReference type="ARBA" id="ARBA00022552"/>
    </source>
</evidence>
<feature type="binding site" evidence="9">
    <location>
        <position position="51"/>
    </location>
    <ligand>
        <name>S-adenosyl-L-methionine</name>
        <dbReference type="ChEBI" id="CHEBI:59789"/>
    </ligand>
</feature>
<keyword evidence="5 9" id="KW-0949">S-adenosyl-L-methionine</keyword>
<dbReference type="Pfam" id="PF00398">
    <property type="entry name" value="RrnaAD"/>
    <property type="match status" value="1"/>
</dbReference>
<dbReference type="InterPro" id="IPR020596">
    <property type="entry name" value="rRNA_Ade_Mease_Trfase_CS"/>
</dbReference>
<accession>A0AAW0BUX0</accession>
<evidence type="ECO:0000313" key="13">
    <source>
        <dbReference type="EMBL" id="KAK7030600.1"/>
    </source>
</evidence>
<evidence type="ECO:0000259" key="12">
    <source>
        <dbReference type="SMART" id="SM00650"/>
    </source>
</evidence>
<dbReference type="AlphaFoldDB" id="A0AAW0BUX0"/>
<evidence type="ECO:0000256" key="10">
    <source>
        <dbReference type="RuleBase" id="RU362106"/>
    </source>
</evidence>
<feature type="binding site" evidence="9">
    <location>
        <position position="97"/>
    </location>
    <ligand>
        <name>S-adenosyl-L-methionine</name>
        <dbReference type="ChEBI" id="CHEBI:59789"/>
    </ligand>
</feature>
<dbReference type="PANTHER" id="PTHR11727">
    <property type="entry name" value="DIMETHYLADENOSINE TRANSFERASE"/>
    <property type="match status" value="1"/>
</dbReference>
<dbReference type="Proteomes" id="UP001362999">
    <property type="component" value="Unassembled WGS sequence"/>
</dbReference>
<dbReference type="Gene3D" id="1.10.8.480">
    <property type="match status" value="1"/>
</dbReference>
<dbReference type="SUPFAM" id="SSF53335">
    <property type="entry name" value="S-adenosyl-L-methionine-dependent methyltransferases"/>
    <property type="match status" value="1"/>
</dbReference>
<dbReference type="FunFam" id="1.10.8.480:FF:000002">
    <property type="entry name" value="rRNA adenine N(6)-methyltransferase"/>
    <property type="match status" value="1"/>
</dbReference>
<keyword evidence="4 9" id="KW-0808">Transferase</keyword>
<organism evidence="13 14">
    <name type="scientific">Favolaschia claudopus</name>
    <dbReference type="NCBI Taxonomy" id="2862362"/>
    <lineage>
        <taxon>Eukaryota</taxon>
        <taxon>Fungi</taxon>
        <taxon>Dikarya</taxon>
        <taxon>Basidiomycota</taxon>
        <taxon>Agaricomycotina</taxon>
        <taxon>Agaricomycetes</taxon>
        <taxon>Agaricomycetidae</taxon>
        <taxon>Agaricales</taxon>
        <taxon>Marasmiineae</taxon>
        <taxon>Mycenaceae</taxon>
        <taxon>Favolaschia</taxon>
    </lineage>
</organism>
<keyword evidence="3 9" id="KW-0489">Methyltransferase</keyword>
<evidence type="ECO:0000256" key="3">
    <source>
        <dbReference type="ARBA" id="ARBA00022603"/>
    </source>
</evidence>
<comment type="function">
    <text evidence="1">Specifically dimethylates two adjacent adenosines in the loop of a conserved hairpin near the 3'-end of 18S rRNA in the 40S particle.</text>
</comment>
<dbReference type="InterPro" id="IPR001737">
    <property type="entry name" value="KsgA/Erm"/>
</dbReference>
<dbReference type="PANTHER" id="PTHR11727:SF7">
    <property type="entry name" value="DIMETHYLADENOSINE TRANSFERASE-RELATED"/>
    <property type="match status" value="1"/>
</dbReference>
<evidence type="ECO:0000256" key="6">
    <source>
        <dbReference type="ARBA" id="ARBA00022884"/>
    </source>
</evidence>
<sequence length="325" mass="36409">MPRATSDKFSRAHQPSAKASASKDAKSSSSSSSSAGRNPIFKTEQFGQHILKNPLVAQGIVDKANLRPTDQVLEVGPGTGNLTMRILEKAKHVTAVEFDPRMAAELTKRVQGKPEQRKLEIIIGDFVKADLPYFDVCISNTPYQISSPLIFRLLSHRPLPRVCILMFQREFALRLVARPGTELWSRLSANVQLYAKVDHVMNVGKNNFRPAPMVESSVVRVVPKDPPPPVKFEEFDGLGRILFSRRNKTVHGNFMAKGVIDMLEKNWRTWCAETNQMVEDNVVMKTKIEQVLTDTGYGENRAAKMDVDDLLKLLSAFHEIGVHFA</sequence>
<comment type="catalytic activity">
    <reaction evidence="7">
        <text>adenosine(1779)/adenosine(1780) in 18S rRNA + 4 S-adenosyl-L-methionine = N(6)-dimethyladenosine(1779)/N(6)-dimethyladenosine(1780) in 18S rRNA + 4 S-adenosyl-L-homocysteine + 4 H(+)</text>
        <dbReference type="Rhea" id="RHEA:42780"/>
        <dbReference type="Rhea" id="RHEA-COMP:10234"/>
        <dbReference type="Rhea" id="RHEA-COMP:10236"/>
        <dbReference type="ChEBI" id="CHEBI:15378"/>
        <dbReference type="ChEBI" id="CHEBI:57856"/>
        <dbReference type="ChEBI" id="CHEBI:59789"/>
        <dbReference type="ChEBI" id="CHEBI:74411"/>
        <dbReference type="ChEBI" id="CHEBI:74493"/>
        <dbReference type="EC" id="2.1.1.183"/>
    </reaction>
</comment>
<protein>
    <recommendedName>
        <fullName evidence="10">rRNA adenine N(6)-methyltransferase</fullName>
        <ecNumber evidence="10">2.1.1.-</ecNumber>
    </recommendedName>
</protein>
<dbReference type="InterPro" id="IPR020598">
    <property type="entry name" value="rRNA_Ade_methylase_Trfase_N"/>
</dbReference>
<feature type="binding site" evidence="9">
    <location>
        <position position="140"/>
    </location>
    <ligand>
        <name>S-adenosyl-L-methionine</name>
        <dbReference type="ChEBI" id="CHEBI:59789"/>
    </ligand>
</feature>
<feature type="region of interest" description="Disordered" evidence="11">
    <location>
        <begin position="1"/>
        <end position="39"/>
    </location>
</feature>
<dbReference type="InterPro" id="IPR011530">
    <property type="entry name" value="rRNA_adenine_dimethylase"/>
</dbReference>
<proteinExistence type="inferred from homology"/>
<feature type="compositionally biased region" description="Basic and acidic residues" evidence="11">
    <location>
        <begin position="1"/>
        <end position="10"/>
    </location>
</feature>
<dbReference type="GO" id="GO:0052909">
    <property type="term" value="F:18S rRNA (adenine(1779)-N(6)/adenine(1780)-N(6))-dimethyltransferase activity"/>
    <property type="evidence" value="ECO:0007669"/>
    <property type="project" value="UniProtKB-EC"/>
</dbReference>